<organism evidence="1 2">
    <name type="scientific">Stenotrophomonas phage Siara</name>
    <dbReference type="NCBI Taxonomy" id="2859658"/>
    <lineage>
        <taxon>Viruses</taxon>
        <taxon>Duplodnaviria</taxon>
        <taxon>Heunggongvirae</taxon>
        <taxon>Uroviricota</taxon>
        <taxon>Caudoviricetes</taxon>
        <taxon>Beaumontvirinae</taxon>
        <taxon>Siaravirus</taxon>
        <taxon>Siaravirus siara</taxon>
    </lineage>
</organism>
<dbReference type="Proteomes" id="UP000827319">
    <property type="component" value="Segment"/>
</dbReference>
<sequence>MKGKITSIISCIILAAAGFMMFKVATDTTYAVIQIDQQGNEYITDQYVSLDDCMAQPHYVCVPMSEIVGE</sequence>
<keyword evidence="2" id="KW-1185">Reference proteome</keyword>
<evidence type="ECO:0000313" key="1">
    <source>
        <dbReference type="EMBL" id="QYW02006.1"/>
    </source>
</evidence>
<accession>A0AAE8BJE1</accession>
<protein>
    <submittedName>
        <fullName evidence="1">Membrane protein</fullName>
    </submittedName>
</protein>
<proteinExistence type="predicted"/>
<dbReference type="EMBL" id="MZ326859">
    <property type="protein sequence ID" value="QYW02006.1"/>
    <property type="molecule type" value="Genomic_DNA"/>
</dbReference>
<gene>
    <name evidence="1" type="ORF">CPT_Siara_003</name>
</gene>
<reference evidence="1" key="1">
    <citation type="submission" date="2021-06" db="EMBL/GenBank/DDBJ databases">
        <title>Complete genome sequence of Stenotrophomonas maltophilia phage Siara.</title>
        <authorList>
            <person name="Marmion J."/>
            <person name="Tate N."/>
            <person name="Clark J."/>
            <person name="Le T."/>
            <person name="Liu M."/>
            <person name="Burrowes B."/>
            <person name="Gill J."/>
        </authorList>
    </citation>
    <scope>NUCLEOTIDE SEQUENCE</scope>
</reference>
<name>A0AAE8BJE1_9CAUD</name>
<evidence type="ECO:0000313" key="2">
    <source>
        <dbReference type="Proteomes" id="UP000827319"/>
    </source>
</evidence>